<proteinExistence type="predicted"/>
<evidence type="ECO:0000313" key="2">
    <source>
        <dbReference type="EMBL" id="KAK4421624.1"/>
    </source>
</evidence>
<name>A0AAE2CGW1_9LAMI</name>
<evidence type="ECO:0000313" key="3">
    <source>
        <dbReference type="Proteomes" id="UP001293254"/>
    </source>
</evidence>
<feature type="region of interest" description="Disordered" evidence="1">
    <location>
        <begin position="84"/>
        <end position="104"/>
    </location>
</feature>
<organism evidence="2 3">
    <name type="scientific">Sesamum alatum</name>
    <dbReference type="NCBI Taxonomy" id="300844"/>
    <lineage>
        <taxon>Eukaryota</taxon>
        <taxon>Viridiplantae</taxon>
        <taxon>Streptophyta</taxon>
        <taxon>Embryophyta</taxon>
        <taxon>Tracheophyta</taxon>
        <taxon>Spermatophyta</taxon>
        <taxon>Magnoliopsida</taxon>
        <taxon>eudicotyledons</taxon>
        <taxon>Gunneridae</taxon>
        <taxon>Pentapetalae</taxon>
        <taxon>asterids</taxon>
        <taxon>lamiids</taxon>
        <taxon>Lamiales</taxon>
        <taxon>Pedaliaceae</taxon>
        <taxon>Sesamum</taxon>
    </lineage>
</organism>
<accession>A0AAE2CGW1</accession>
<protein>
    <submittedName>
        <fullName evidence="2">Uncharacterized protein</fullName>
    </submittedName>
</protein>
<comment type="caution">
    <text evidence="2">The sequence shown here is derived from an EMBL/GenBank/DDBJ whole genome shotgun (WGS) entry which is preliminary data.</text>
</comment>
<reference evidence="2" key="2">
    <citation type="journal article" date="2024" name="Plant">
        <title>Genomic evolution and insights into agronomic trait innovations of Sesamum species.</title>
        <authorList>
            <person name="Miao H."/>
            <person name="Wang L."/>
            <person name="Qu L."/>
            <person name="Liu H."/>
            <person name="Sun Y."/>
            <person name="Le M."/>
            <person name="Wang Q."/>
            <person name="Wei S."/>
            <person name="Zheng Y."/>
            <person name="Lin W."/>
            <person name="Duan Y."/>
            <person name="Cao H."/>
            <person name="Xiong S."/>
            <person name="Wang X."/>
            <person name="Wei L."/>
            <person name="Li C."/>
            <person name="Ma Q."/>
            <person name="Ju M."/>
            <person name="Zhao R."/>
            <person name="Li G."/>
            <person name="Mu C."/>
            <person name="Tian Q."/>
            <person name="Mei H."/>
            <person name="Zhang T."/>
            <person name="Gao T."/>
            <person name="Zhang H."/>
        </authorList>
    </citation>
    <scope>NUCLEOTIDE SEQUENCE</scope>
    <source>
        <strain evidence="2">3651</strain>
    </source>
</reference>
<feature type="compositionally biased region" description="Acidic residues" evidence="1">
    <location>
        <begin position="43"/>
        <end position="52"/>
    </location>
</feature>
<dbReference type="EMBL" id="JACGWO010000008">
    <property type="protein sequence ID" value="KAK4421624.1"/>
    <property type="molecule type" value="Genomic_DNA"/>
</dbReference>
<sequence>MVRKLLDDGIKERVASLRRKKEIINAVREDSLYGDVPNIPLDSSDEDDDDTDEHGMSALEHKQLKQAMAESRYTNFVEDKTRRSFGRGAGYGSSSKGSTFGGKRGISQRFGVKSSIEMPPTGFDPHMFPSRKKIVKGMLSNERMKKVDKVV</sequence>
<gene>
    <name evidence="2" type="ORF">Salat_2113000</name>
</gene>
<feature type="region of interest" description="Disordered" evidence="1">
    <location>
        <begin position="33"/>
        <end position="56"/>
    </location>
</feature>
<keyword evidence="3" id="KW-1185">Reference proteome</keyword>
<dbReference type="Proteomes" id="UP001293254">
    <property type="component" value="Unassembled WGS sequence"/>
</dbReference>
<evidence type="ECO:0000256" key="1">
    <source>
        <dbReference type="SAM" id="MobiDB-lite"/>
    </source>
</evidence>
<reference evidence="2" key="1">
    <citation type="submission" date="2020-06" db="EMBL/GenBank/DDBJ databases">
        <authorList>
            <person name="Li T."/>
            <person name="Hu X."/>
            <person name="Zhang T."/>
            <person name="Song X."/>
            <person name="Zhang H."/>
            <person name="Dai N."/>
            <person name="Sheng W."/>
            <person name="Hou X."/>
            <person name="Wei L."/>
        </authorList>
    </citation>
    <scope>NUCLEOTIDE SEQUENCE</scope>
    <source>
        <strain evidence="2">3651</strain>
        <tissue evidence="2">Leaf</tissue>
    </source>
</reference>
<dbReference type="AlphaFoldDB" id="A0AAE2CGW1"/>